<dbReference type="InterPro" id="IPR015046">
    <property type="entry name" value="LciA_Immunity-like"/>
</dbReference>
<dbReference type="Proteomes" id="UP000564536">
    <property type="component" value="Unassembled WGS sequence"/>
</dbReference>
<accession>A0A841Z336</accession>
<evidence type="ECO:0000256" key="1">
    <source>
        <dbReference type="ARBA" id="ARBA00005591"/>
    </source>
</evidence>
<dbReference type="RefSeq" id="WP_185424692.1">
    <property type="nucleotide sequence ID" value="NZ_JAARRL010000004.1"/>
</dbReference>
<comment type="catalytic activity">
    <reaction evidence="3 5">
        <text>L-methionyl-[protein] + [thioredoxin]-disulfide + H2O = L-methionyl-(S)-S-oxide-[protein] + [thioredoxin]-dithiol</text>
        <dbReference type="Rhea" id="RHEA:14217"/>
        <dbReference type="Rhea" id="RHEA-COMP:10698"/>
        <dbReference type="Rhea" id="RHEA-COMP:10700"/>
        <dbReference type="Rhea" id="RHEA-COMP:12313"/>
        <dbReference type="Rhea" id="RHEA-COMP:12315"/>
        <dbReference type="ChEBI" id="CHEBI:15377"/>
        <dbReference type="ChEBI" id="CHEBI:16044"/>
        <dbReference type="ChEBI" id="CHEBI:29950"/>
        <dbReference type="ChEBI" id="CHEBI:44120"/>
        <dbReference type="ChEBI" id="CHEBI:50058"/>
        <dbReference type="EC" id="1.8.4.11"/>
    </reaction>
</comment>
<organism evidence="7 8">
    <name type="scientific">Listeria weihenstephanensis</name>
    <dbReference type="NCBI Taxonomy" id="1006155"/>
    <lineage>
        <taxon>Bacteria</taxon>
        <taxon>Bacillati</taxon>
        <taxon>Bacillota</taxon>
        <taxon>Bacilli</taxon>
        <taxon>Bacillales</taxon>
        <taxon>Listeriaceae</taxon>
        <taxon>Listeria</taxon>
    </lineage>
</organism>
<dbReference type="PANTHER" id="PTHR43774">
    <property type="entry name" value="PEPTIDE METHIONINE SULFOXIDE REDUCTASE"/>
    <property type="match status" value="1"/>
</dbReference>
<keyword evidence="2 5" id="KW-0560">Oxidoreductase</keyword>
<evidence type="ECO:0000256" key="3">
    <source>
        <dbReference type="ARBA" id="ARBA00047806"/>
    </source>
</evidence>
<feature type="active site" evidence="5">
    <location>
        <position position="105"/>
    </location>
</feature>
<dbReference type="GO" id="GO:0008113">
    <property type="term" value="F:peptide-methionine (S)-S-oxide reductase activity"/>
    <property type="evidence" value="ECO:0007669"/>
    <property type="project" value="UniProtKB-UniRule"/>
</dbReference>
<dbReference type="PANTHER" id="PTHR43774:SF1">
    <property type="entry name" value="PEPTIDE METHIONINE SULFOXIDE REDUCTASE MSRA 2"/>
    <property type="match status" value="1"/>
</dbReference>
<proteinExistence type="inferred from homology"/>
<name>A0A841Z336_9LIST</name>
<evidence type="ECO:0000313" key="8">
    <source>
        <dbReference type="Proteomes" id="UP000564536"/>
    </source>
</evidence>
<comment type="function">
    <text evidence="5">Has an important function as a repair enzyme for proteins that have been inactivated by oxidation. Catalyzes the reversible oxidation-reduction of methionine sulfoxide in proteins to methionine.</text>
</comment>
<dbReference type="CDD" id="cd21059">
    <property type="entry name" value="LciA-like"/>
    <property type="match status" value="1"/>
</dbReference>
<dbReference type="Pfam" id="PF08951">
    <property type="entry name" value="EntA_Immun"/>
    <property type="match status" value="1"/>
</dbReference>
<dbReference type="EC" id="1.8.4.11" evidence="5"/>
<evidence type="ECO:0000256" key="4">
    <source>
        <dbReference type="ARBA" id="ARBA00048782"/>
    </source>
</evidence>
<comment type="catalytic activity">
    <reaction evidence="4 5">
        <text>[thioredoxin]-disulfide + L-methionine + H2O = L-methionine (S)-S-oxide + [thioredoxin]-dithiol</text>
        <dbReference type="Rhea" id="RHEA:19993"/>
        <dbReference type="Rhea" id="RHEA-COMP:10698"/>
        <dbReference type="Rhea" id="RHEA-COMP:10700"/>
        <dbReference type="ChEBI" id="CHEBI:15377"/>
        <dbReference type="ChEBI" id="CHEBI:29950"/>
        <dbReference type="ChEBI" id="CHEBI:50058"/>
        <dbReference type="ChEBI" id="CHEBI:57844"/>
        <dbReference type="ChEBI" id="CHEBI:58772"/>
        <dbReference type="EC" id="1.8.4.11"/>
    </reaction>
</comment>
<evidence type="ECO:0000256" key="2">
    <source>
        <dbReference type="ARBA" id="ARBA00023002"/>
    </source>
</evidence>
<dbReference type="InterPro" id="IPR002569">
    <property type="entry name" value="Met_Sox_Rdtase_MsrA_dom"/>
</dbReference>
<reference evidence="7 8" key="1">
    <citation type="submission" date="2020-03" db="EMBL/GenBank/DDBJ databases">
        <title>Soil Listeria distribution.</title>
        <authorList>
            <person name="Liao J."/>
            <person name="Wiedmann M."/>
        </authorList>
    </citation>
    <scope>NUCLEOTIDE SEQUENCE [LARGE SCALE GENOMIC DNA]</scope>
    <source>
        <strain evidence="7 8">FSL L7-1523</strain>
    </source>
</reference>
<dbReference type="Gene3D" id="3.30.1060.10">
    <property type="entry name" value="Peptide methionine sulphoxide reductase MsrA"/>
    <property type="match status" value="1"/>
</dbReference>
<dbReference type="InterPro" id="IPR036509">
    <property type="entry name" value="Met_Sox_Rdtase_MsrA_sf"/>
</dbReference>
<evidence type="ECO:0000259" key="6">
    <source>
        <dbReference type="Pfam" id="PF01625"/>
    </source>
</evidence>
<dbReference type="AlphaFoldDB" id="A0A841Z336"/>
<comment type="caution">
    <text evidence="7">The sequence shown here is derived from an EMBL/GenBank/DDBJ whole genome shotgun (WGS) entry which is preliminary data.</text>
</comment>
<sequence>MKSNETEITGDLYNLLLNPATRDWERSLLRAAKTGIDNGANFDDQIAKLEAELRPLALRNNLTPDLTDFYLKITDDPAAGNSFDLSVHYQEDGPYQARAIFAGGCFWCMVEPFETRPGIIAVISGYTGGHMDNPTYEQVAGGYTGHVEAVEIIFDTRVWYYKELVELYWQLTDPTDEFGQIADRGSNYRPVIFVANEVQQAIAELSKQDLAESGKYKNPIVTKIEPATTFWPAENFHQQFYQKNPKRYKKLKRSRQQFLAFQRMQTKLRLGFKRLRNKNRTH</sequence>
<gene>
    <name evidence="5 7" type="primary">msrA</name>
    <name evidence="7" type="ORF">HB943_03670</name>
</gene>
<dbReference type="SUPFAM" id="SSF55068">
    <property type="entry name" value="Peptide methionine sulfoxide reductase"/>
    <property type="match status" value="1"/>
</dbReference>
<dbReference type="NCBIfam" id="TIGR00401">
    <property type="entry name" value="msrA"/>
    <property type="match status" value="1"/>
</dbReference>
<dbReference type="HAMAP" id="MF_01401">
    <property type="entry name" value="MsrA"/>
    <property type="match status" value="1"/>
</dbReference>
<dbReference type="EMBL" id="JAARRL010000004">
    <property type="protein sequence ID" value="MBC1499690.1"/>
    <property type="molecule type" value="Genomic_DNA"/>
</dbReference>
<feature type="domain" description="Peptide methionine sulphoxide reductase MsrA" evidence="6">
    <location>
        <begin position="99"/>
        <end position="249"/>
    </location>
</feature>
<protein>
    <recommendedName>
        <fullName evidence="5">Peptide methionine sulfoxide reductase MsrA</fullName>
        <shortName evidence="5">Protein-methionine-S-oxide reductase</shortName>
        <ecNumber evidence="5">1.8.4.11</ecNumber>
    </recommendedName>
    <alternativeName>
        <fullName evidence="5">Peptide-methionine (S)-S-oxide reductase</fullName>
        <shortName evidence="5">Peptide Met(O) reductase</shortName>
    </alternativeName>
</protein>
<dbReference type="Pfam" id="PF01625">
    <property type="entry name" value="PMSR"/>
    <property type="match status" value="1"/>
</dbReference>
<evidence type="ECO:0000256" key="5">
    <source>
        <dbReference type="HAMAP-Rule" id="MF_01401"/>
    </source>
</evidence>
<dbReference type="GO" id="GO:0030153">
    <property type="term" value="P:bacteriocin immunity"/>
    <property type="evidence" value="ECO:0007669"/>
    <property type="project" value="InterPro"/>
</dbReference>
<evidence type="ECO:0000313" key="7">
    <source>
        <dbReference type="EMBL" id="MBC1499690.1"/>
    </source>
</evidence>
<comment type="similarity">
    <text evidence="1 5">Belongs to the MsrA Met sulfoxide reductase family.</text>
</comment>